<evidence type="ECO:0000313" key="3">
    <source>
        <dbReference type="Proteomes" id="UP000450000"/>
    </source>
</evidence>
<organism evidence="2 3">
    <name type="scientific">Streptomyces kaniharaensis</name>
    <dbReference type="NCBI Taxonomy" id="212423"/>
    <lineage>
        <taxon>Bacteria</taxon>
        <taxon>Bacillati</taxon>
        <taxon>Actinomycetota</taxon>
        <taxon>Actinomycetes</taxon>
        <taxon>Kitasatosporales</taxon>
        <taxon>Streptomycetaceae</taxon>
        <taxon>Streptomyces</taxon>
    </lineage>
</organism>
<gene>
    <name evidence="2" type="ORF">F7Q99_29760</name>
</gene>
<evidence type="ECO:0000313" key="2">
    <source>
        <dbReference type="EMBL" id="MQS16290.1"/>
    </source>
</evidence>
<dbReference type="AlphaFoldDB" id="A0A6N7KXM6"/>
<protein>
    <submittedName>
        <fullName evidence="2">Chromate resistance protein</fullName>
    </submittedName>
</protein>
<proteinExistence type="predicted"/>
<evidence type="ECO:0000259" key="1">
    <source>
        <dbReference type="Pfam" id="PF20229"/>
    </source>
</evidence>
<dbReference type="InterPro" id="IPR046858">
    <property type="entry name" value="ChrB_N"/>
</dbReference>
<feature type="domain" description="ChrB N-terminal" evidence="1">
    <location>
        <begin position="29"/>
        <end position="117"/>
    </location>
</feature>
<comment type="caution">
    <text evidence="2">The sequence shown here is derived from an EMBL/GenBank/DDBJ whole genome shotgun (WGS) entry which is preliminary data.</text>
</comment>
<dbReference type="Pfam" id="PF20229">
    <property type="entry name" value="ChrB_N"/>
    <property type="match status" value="1"/>
</dbReference>
<dbReference type="EMBL" id="WBOF01000002">
    <property type="protein sequence ID" value="MQS16290.1"/>
    <property type="molecule type" value="Genomic_DNA"/>
</dbReference>
<dbReference type="RefSeq" id="WP_153467555.1">
    <property type="nucleotide sequence ID" value="NZ_WBOF01000002.1"/>
</dbReference>
<dbReference type="Proteomes" id="UP000450000">
    <property type="component" value="Unassembled WGS sequence"/>
</dbReference>
<reference evidence="2 3" key="1">
    <citation type="submission" date="2019-09" db="EMBL/GenBank/DDBJ databases">
        <title>Genome Sequences of Streptomyces kaniharaensis ATCC 21070.</title>
        <authorList>
            <person name="Zhu W."/>
            <person name="De Crecy-Lagard V."/>
            <person name="Richards N.G."/>
        </authorList>
    </citation>
    <scope>NUCLEOTIDE SEQUENCE [LARGE SCALE GENOMIC DNA]</scope>
    <source>
        <strain evidence="2 3">SF-557</strain>
    </source>
</reference>
<keyword evidence="3" id="KW-1185">Reference proteome</keyword>
<sequence length="172" mass="19059">MEHPPVAQLAPGQWVLLSYRMPREPSTPRIAVWRKLKQLGVAQISDGLVALPADARTREQLEWVAEEVTEAGGTAGIWLAQPATLAQERELAAAMAAARAEEYRKVTEEATALGGQLETDRLRGVRRLRAELHRIGRRDYFPPRERDLARAAVEHLVAASATPSKKRPVTQS</sequence>
<name>A0A6N7KXM6_9ACTN</name>
<dbReference type="OrthoDB" id="3790780at2"/>
<accession>A0A6N7KXM6</accession>